<dbReference type="InterPro" id="IPR020449">
    <property type="entry name" value="Tscrpt_reg_AraC-type_HTH"/>
</dbReference>
<name>A0A840EAY1_9BACT</name>
<dbReference type="InterPro" id="IPR018060">
    <property type="entry name" value="HTH_AraC"/>
</dbReference>
<protein>
    <submittedName>
        <fullName evidence="6">AraC-like DNA-binding protein</fullName>
    </submittedName>
</protein>
<evidence type="ECO:0000256" key="3">
    <source>
        <dbReference type="ARBA" id="ARBA00023159"/>
    </source>
</evidence>
<keyword evidence="1" id="KW-0805">Transcription regulation</keyword>
<dbReference type="PROSITE" id="PS01124">
    <property type="entry name" value="HTH_ARAC_FAMILY_2"/>
    <property type="match status" value="1"/>
</dbReference>
<feature type="domain" description="HTH araC/xylS-type" evidence="5">
    <location>
        <begin position="199"/>
        <end position="297"/>
    </location>
</feature>
<organism evidence="6 7">
    <name type="scientific">Neolewinella aquimaris</name>
    <dbReference type="NCBI Taxonomy" id="1835722"/>
    <lineage>
        <taxon>Bacteria</taxon>
        <taxon>Pseudomonadati</taxon>
        <taxon>Bacteroidota</taxon>
        <taxon>Saprospiria</taxon>
        <taxon>Saprospirales</taxon>
        <taxon>Lewinellaceae</taxon>
        <taxon>Neolewinella</taxon>
    </lineage>
</organism>
<dbReference type="Pfam" id="PF06719">
    <property type="entry name" value="AraC_N"/>
    <property type="match status" value="1"/>
</dbReference>
<dbReference type="SUPFAM" id="SSF46689">
    <property type="entry name" value="Homeodomain-like"/>
    <property type="match status" value="2"/>
</dbReference>
<accession>A0A840EAY1</accession>
<dbReference type="Proteomes" id="UP000576209">
    <property type="component" value="Unassembled WGS sequence"/>
</dbReference>
<comment type="caution">
    <text evidence="6">The sequence shown here is derived from an EMBL/GenBank/DDBJ whole genome shotgun (WGS) entry which is preliminary data.</text>
</comment>
<evidence type="ECO:0000259" key="5">
    <source>
        <dbReference type="PROSITE" id="PS01124"/>
    </source>
</evidence>
<dbReference type="InterPro" id="IPR050204">
    <property type="entry name" value="AraC_XylS_family_regulators"/>
</dbReference>
<dbReference type="PANTHER" id="PTHR46796">
    <property type="entry name" value="HTH-TYPE TRANSCRIPTIONAL ACTIVATOR RHAS-RELATED"/>
    <property type="match status" value="1"/>
</dbReference>
<proteinExistence type="predicted"/>
<dbReference type="PROSITE" id="PS00041">
    <property type="entry name" value="HTH_ARAC_FAMILY_1"/>
    <property type="match status" value="1"/>
</dbReference>
<dbReference type="GO" id="GO:0043565">
    <property type="term" value="F:sequence-specific DNA binding"/>
    <property type="evidence" value="ECO:0007669"/>
    <property type="project" value="InterPro"/>
</dbReference>
<keyword evidence="2 6" id="KW-0238">DNA-binding</keyword>
<reference evidence="6 7" key="1">
    <citation type="submission" date="2020-08" db="EMBL/GenBank/DDBJ databases">
        <title>Genomic Encyclopedia of Type Strains, Phase IV (KMG-IV): sequencing the most valuable type-strain genomes for metagenomic binning, comparative biology and taxonomic classification.</title>
        <authorList>
            <person name="Goeker M."/>
        </authorList>
    </citation>
    <scope>NUCLEOTIDE SEQUENCE [LARGE SCALE GENOMIC DNA]</scope>
    <source>
        <strain evidence="6 7">DSM 105137</strain>
    </source>
</reference>
<dbReference type="PANTHER" id="PTHR46796:SF6">
    <property type="entry name" value="ARAC SUBFAMILY"/>
    <property type="match status" value="1"/>
</dbReference>
<dbReference type="AlphaFoldDB" id="A0A840EAY1"/>
<dbReference type="InterPro" id="IPR009594">
    <property type="entry name" value="Tscrpt_reg_HTH_AraC_N"/>
</dbReference>
<dbReference type="SUPFAM" id="SSF51215">
    <property type="entry name" value="Regulatory protein AraC"/>
    <property type="match status" value="1"/>
</dbReference>
<evidence type="ECO:0000313" key="6">
    <source>
        <dbReference type="EMBL" id="MBB4080705.1"/>
    </source>
</evidence>
<evidence type="ECO:0000256" key="2">
    <source>
        <dbReference type="ARBA" id="ARBA00023125"/>
    </source>
</evidence>
<dbReference type="EMBL" id="JACIFF010000009">
    <property type="protein sequence ID" value="MBB4080705.1"/>
    <property type="molecule type" value="Genomic_DNA"/>
</dbReference>
<evidence type="ECO:0000313" key="7">
    <source>
        <dbReference type="Proteomes" id="UP000576209"/>
    </source>
</evidence>
<dbReference type="RefSeq" id="WP_183496931.1">
    <property type="nucleotide sequence ID" value="NZ_JACIFF010000009.1"/>
</dbReference>
<keyword evidence="7" id="KW-1185">Reference proteome</keyword>
<dbReference type="InterPro" id="IPR037923">
    <property type="entry name" value="HTH-like"/>
</dbReference>
<keyword evidence="4" id="KW-0804">Transcription</keyword>
<dbReference type="Gene3D" id="1.10.10.60">
    <property type="entry name" value="Homeodomain-like"/>
    <property type="match status" value="2"/>
</dbReference>
<gene>
    <name evidence="6" type="ORF">GGR28_003340</name>
</gene>
<dbReference type="SMART" id="SM00342">
    <property type="entry name" value="HTH_ARAC"/>
    <property type="match status" value="1"/>
</dbReference>
<evidence type="ECO:0000256" key="1">
    <source>
        <dbReference type="ARBA" id="ARBA00023015"/>
    </source>
</evidence>
<dbReference type="PRINTS" id="PR00032">
    <property type="entry name" value="HTHARAC"/>
</dbReference>
<keyword evidence="3" id="KW-0010">Activator</keyword>
<dbReference type="GO" id="GO:0003700">
    <property type="term" value="F:DNA-binding transcription factor activity"/>
    <property type="evidence" value="ECO:0007669"/>
    <property type="project" value="InterPro"/>
</dbReference>
<dbReference type="InterPro" id="IPR018062">
    <property type="entry name" value="HTH_AraC-typ_CS"/>
</dbReference>
<dbReference type="InterPro" id="IPR009057">
    <property type="entry name" value="Homeodomain-like_sf"/>
</dbReference>
<dbReference type="Pfam" id="PF12833">
    <property type="entry name" value="HTH_18"/>
    <property type="match status" value="1"/>
</dbReference>
<sequence>MLQTEHLRTAPLQTLVENRTVYRMESVELNLFETYEATDAFHLRFDSPVLASMIRGKKIVHLRQQPGFAFLPGESILLPTGEPVTIDFPDATDKQPTKCLALEIDELEVGRVLQMMNEQRPRCDGSEWSSPTYNFHFAQDPAVSQLLQRLVFLCVENHPSKDLFVNMLLRELLVRVMEAESNHHHLRRAADNATQNPIDGVVTFVRNNLDQKLTVSQLCRIACMSESGFYRSFKNEMGCSPVEFINTERLRLAASLLLDPERSIREVALRCGFNSVSYFTRVFGECYGNSPGAYQSSNATFVATSSDGR</sequence>
<evidence type="ECO:0000256" key="4">
    <source>
        <dbReference type="ARBA" id="ARBA00023163"/>
    </source>
</evidence>